<dbReference type="SUPFAM" id="SSF53850">
    <property type="entry name" value="Periplasmic binding protein-like II"/>
    <property type="match status" value="2"/>
</dbReference>
<dbReference type="PROSITE" id="PS51257">
    <property type="entry name" value="PROKAR_LIPOPROTEIN"/>
    <property type="match status" value="1"/>
</dbReference>
<evidence type="ECO:0000256" key="8">
    <source>
        <dbReference type="ARBA" id="ARBA00023288"/>
    </source>
</evidence>
<dbReference type="InterPro" id="IPR024370">
    <property type="entry name" value="PBP_domain"/>
</dbReference>
<evidence type="ECO:0000313" key="10">
    <source>
        <dbReference type="EMBL" id="SHI68933.1"/>
    </source>
</evidence>
<comment type="subcellular location">
    <subcellularLocation>
        <location evidence="2">Cell membrane</location>
        <topology evidence="2">Lipid-anchor</topology>
    </subcellularLocation>
</comment>
<comment type="function">
    <text evidence="1">Part of the ABC transporter complex PstSACB involved in phosphate import.</text>
</comment>
<dbReference type="EMBL" id="FQYT01000005">
    <property type="protein sequence ID" value="SHI68933.1"/>
    <property type="molecule type" value="Genomic_DNA"/>
</dbReference>
<name>A0A1M6D6X7_9FIRM</name>
<dbReference type="PANTHER" id="PTHR30570">
    <property type="entry name" value="PERIPLASMIC PHOSPHATE BINDING COMPONENT OF PHOSPHATE ABC TRANSPORTER"/>
    <property type="match status" value="1"/>
</dbReference>
<comment type="similarity">
    <text evidence="3">Belongs to the PstS family.</text>
</comment>
<gene>
    <name evidence="10" type="ORF">SAMN02745691_00683</name>
</gene>
<evidence type="ECO:0000256" key="2">
    <source>
        <dbReference type="ARBA" id="ARBA00004193"/>
    </source>
</evidence>
<accession>A0A1M6D6X7</accession>
<dbReference type="Proteomes" id="UP000184342">
    <property type="component" value="Unassembled WGS sequence"/>
</dbReference>
<feature type="domain" description="PBP" evidence="9">
    <location>
        <begin position="175"/>
        <end position="285"/>
    </location>
</feature>
<dbReference type="AlphaFoldDB" id="A0A1M6D6X7"/>
<keyword evidence="7" id="KW-0564">Palmitate</keyword>
<evidence type="ECO:0000256" key="6">
    <source>
        <dbReference type="ARBA" id="ARBA00022729"/>
    </source>
</evidence>
<keyword evidence="6" id="KW-0732">Signal</keyword>
<evidence type="ECO:0000256" key="1">
    <source>
        <dbReference type="ARBA" id="ARBA00002841"/>
    </source>
</evidence>
<keyword evidence="5" id="KW-0813">Transport</keyword>
<dbReference type="GO" id="GO:0005886">
    <property type="term" value="C:plasma membrane"/>
    <property type="evidence" value="ECO:0007669"/>
    <property type="project" value="UniProtKB-SubCell"/>
</dbReference>
<keyword evidence="11" id="KW-1185">Reference proteome</keyword>
<comment type="subunit">
    <text evidence="4">The complex is composed of two ATP-binding proteins (PstB), two transmembrane proteins (PstC and PstA) and a solute-binding protein (PstS).</text>
</comment>
<keyword evidence="5" id="KW-0592">Phosphate transport</keyword>
<protein>
    <submittedName>
        <fullName evidence="10">Phosphate transport system substrate-binding protein</fullName>
    </submittedName>
</protein>
<evidence type="ECO:0000313" key="11">
    <source>
        <dbReference type="Proteomes" id="UP000184342"/>
    </source>
</evidence>
<feature type="domain" description="PBP" evidence="9">
    <location>
        <begin position="30"/>
        <end position="151"/>
    </location>
</feature>
<keyword evidence="8" id="KW-0449">Lipoprotein</keyword>
<dbReference type="Gene3D" id="3.40.190.10">
    <property type="entry name" value="Periplasmic binding protein-like II"/>
    <property type="match status" value="3"/>
</dbReference>
<proteinExistence type="inferred from homology"/>
<evidence type="ECO:0000256" key="3">
    <source>
        <dbReference type="ARBA" id="ARBA00008725"/>
    </source>
</evidence>
<dbReference type="STRING" id="1122934.SAMN02745691_00683"/>
<evidence type="ECO:0000256" key="4">
    <source>
        <dbReference type="ARBA" id="ARBA00011529"/>
    </source>
</evidence>
<evidence type="ECO:0000256" key="7">
    <source>
        <dbReference type="ARBA" id="ARBA00023139"/>
    </source>
</evidence>
<dbReference type="PANTHER" id="PTHR30570:SF1">
    <property type="entry name" value="PHOSPHATE-BINDING PROTEIN PSTS"/>
    <property type="match status" value="1"/>
</dbReference>
<dbReference type="GO" id="GO:0006817">
    <property type="term" value="P:phosphate ion transport"/>
    <property type="evidence" value="ECO:0007669"/>
    <property type="project" value="UniProtKB-KW"/>
</dbReference>
<evidence type="ECO:0000259" key="9">
    <source>
        <dbReference type="Pfam" id="PF12849"/>
    </source>
</evidence>
<reference evidence="10 11" key="1">
    <citation type="submission" date="2016-11" db="EMBL/GenBank/DDBJ databases">
        <authorList>
            <person name="Jaros S."/>
            <person name="Januszkiewicz K."/>
            <person name="Wedrychowicz H."/>
        </authorList>
    </citation>
    <scope>NUCLEOTIDE SEQUENCE [LARGE SCALE GENOMIC DNA]</scope>
    <source>
        <strain evidence="10 11">DSM 15970</strain>
    </source>
</reference>
<dbReference type="RefSeq" id="WP_094757280.1">
    <property type="nucleotide sequence ID" value="NZ_FQYT01000005.1"/>
</dbReference>
<evidence type="ECO:0000256" key="5">
    <source>
        <dbReference type="ARBA" id="ARBA00022592"/>
    </source>
</evidence>
<organism evidence="10 11">
    <name type="scientific">Parasporobacterium paucivorans DSM 15970</name>
    <dbReference type="NCBI Taxonomy" id="1122934"/>
    <lineage>
        <taxon>Bacteria</taxon>
        <taxon>Bacillati</taxon>
        <taxon>Bacillota</taxon>
        <taxon>Clostridia</taxon>
        <taxon>Lachnospirales</taxon>
        <taxon>Lachnospiraceae</taxon>
        <taxon>Parasporobacterium</taxon>
    </lineage>
</organism>
<sequence length="287" mass="30529">MKKTVMGLIGLMICAGMITGCVGNDKNFDPKKGITVISREDGSGTRGAFSDLFELVVKTDDTQTDTTTLEAIIANKTGVVISDVVSDMYAIGYVSIGSLNESVKAVKINGVEAVGENVKNGTYEVSRPFNIAMNEKISDETQDFINYILSADGQAVVEESGYIQINSDTVRYEPTGASGKVVVSGSSSVSPLMEKLAEAYMGLNSGVSVEIQTSDSSTGMQNVMDGSCDIGMASRDLKESESSLKAMPIALDGIAIVVNTKNPLDNLTKEQVRNIFNGSIIKWSELN</sequence>
<dbReference type="Pfam" id="PF12849">
    <property type="entry name" value="PBP_like_2"/>
    <property type="match status" value="2"/>
</dbReference>
<dbReference type="OrthoDB" id="9790048at2"/>
<dbReference type="InterPro" id="IPR050811">
    <property type="entry name" value="Phosphate_ABC_transporter"/>
</dbReference>